<feature type="disulfide bond" evidence="6">
    <location>
        <begin position="218"/>
        <end position="230"/>
    </location>
</feature>
<reference evidence="9 10" key="1">
    <citation type="submission" date="2020-08" db="EMBL/GenBank/DDBJ databases">
        <title>Aphidius gifuensis genome sequencing and assembly.</title>
        <authorList>
            <person name="Du Z."/>
        </authorList>
    </citation>
    <scope>NUCLEOTIDE SEQUENCE [LARGE SCALE GENOMIC DNA]</scope>
    <source>
        <strain evidence="9">YNYX2018</strain>
        <tissue evidence="9">Adults</tissue>
    </source>
</reference>
<evidence type="ECO:0000256" key="3">
    <source>
        <dbReference type="ARBA" id="ARBA00023180"/>
    </source>
</evidence>
<proteinExistence type="inferred from homology"/>
<keyword evidence="7" id="KW-0326">Glycosidase</keyword>
<dbReference type="InterPro" id="IPR013785">
    <property type="entry name" value="Aldolase_TIM"/>
</dbReference>
<evidence type="ECO:0000313" key="10">
    <source>
        <dbReference type="Proteomes" id="UP000639338"/>
    </source>
</evidence>
<comment type="similarity">
    <text evidence="1 4 7">Belongs to the glycosyl hydrolase 56 family.</text>
</comment>
<evidence type="ECO:0000313" key="9">
    <source>
        <dbReference type="EMBL" id="KAF7997684.1"/>
    </source>
</evidence>
<gene>
    <name evidence="9" type="ORF">HCN44_008857</name>
</gene>
<dbReference type="GO" id="GO:0030214">
    <property type="term" value="P:hyaluronan catabolic process"/>
    <property type="evidence" value="ECO:0007669"/>
    <property type="project" value="TreeGrafter"/>
</dbReference>
<dbReference type="Proteomes" id="UP000639338">
    <property type="component" value="Unassembled WGS sequence"/>
</dbReference>
<evidence type="ECO:0000256" key="7">
    <source>
        <dbReference type="RuleBase" id="RU610713"/>
    </source>
</evidence>
<dbReference type="InterPro" id="IPR017853">
    <property type="entry name" value="GH"/>
</dbReference>
<dbReference type="GO" id="GO:0005975">
    <property type="term" value="P:carbohydrate metabolic process"/>
    <property type="evidence" value="ECO:0007669"/>
    <property type="project" value="UniProtKB-UniRule"/>
</dbReference>
<dbReference type="GO" id="GO:0004415">
    <property type="term" value="F:hyalurononglucosaminidase activity"/>
    <property type="evidence" value="ECO:0007669"/>
    <property type="project" value="UniProtKB-UniRule"/>
</dbReference>
<name>A0A835CVW3_APHGI</name>
<dbReference type="PANTHER" id="PTHR11769">
    <property type="entry name" value="HYALURONIDASE"/>
    <property type="match status" value="1"/>
</dbReference>
<evidence type="ECO:0000256" key="2">
    <source>
        <dbReference type="ARBA" id="ARBA00023157"/>
    </source>
</evidence>
<evidence type="ECO:0000256" key="5">
    <source>
        <dbReference type="PIRSR" id="PIRSR038193-1"/>
    </source>
</evidence>
<evidence type="ECO:0000256" key="6">
    <source>
        <dbReference type="PIRSR" id="PIRSR038193-3"/>
    </source>
</evidence>
<dbReference type="Gene3D" id="3.20.20.70">
    <property type="entry name" value="Aldolase class I"/>
    <property type="match status" value="1"/>
</dbReference>
<dbReference type="InterPro" id="IPR018155">
    <property type="entry name" value="Hyaluronidase"/>
</dbReference>
<keyword evidence="10" id="KW-1185">Reference proteome</keyword>
<keyword evidence="3" id="KW-0325">Glycoprotein</keyword>
<dbReference type="PANTHER" id="PTHR11769:SF35">
    <property type="entry name" value="HYALURONIDASE"/>
    <property type="match status" value="1"/>
</dbReference>
<keyword evidence="2 6" id="KW-1015">Disulfide bond</keyword>
<dbReference type="PRINTS" id="PR00846">
    <property type="entry name" value="GLHYDRLASE56"/>
</dbReference>
<dbReference type="GO" id="GO:0006952">
    <property type="term" value="P:defense response"/>
    <property type="evidence" value="ECO:0007669"/>
    <property type="project" value="InterPro"/>
</dbReference>
<feature type="signal peptide" evidence="8">
    <location>
        <begin position="1"/>
        <end position="16"/>
    </location>
</feature>
<dbReference type="OrthoDB" id="5796153at2759"/>
<keyword evidence="8" id="KW-0732">Signal</keyword>
<accession>A0A835CVW3</accession>
<evidence type="ECO:0000256" key="8">
    <source>
        <dbReference type="SAM" id="SignalP"/>
    </source>
</evidence>
<dbReference type="EC" id="3.2.1.35" evidence="7"/>
<keyword evidence="7" id="KW-0378">Hydrolase</keyword>
<feature type="chain" id="PRO_5033054534" description="Hyaluronidase" evidence="8">
    <location>
        <begin position="17"/>
        <end position="373"/>
    </location>
</feature>
<evidence type="ECO:0000256" key="4">
    <source>
        <dbReference type="PIRNR" id="PIRNR038193"/>
    </source>
</evidence>
<dbReference type="PRINTS" id="PR00847">
    <property type="entry name" value="HYALURONDASE"/>
</dbReference>
<comment type="catalytic activity">
    <reaction evidence="7">
        <text>Random hydrolysis of (1-&gt;4)-linkages between N-acetyl-beta-D-glucosamine and D-glucuronate residues in hyaluronate.</text>
        <dbReference type="EC" id="3.2.1.35"/>
    </reaction>
</comment>
<protein>
    <recommendedName>
        <fullName evidence="7">Hyaluronidase</fullName>
        <ecNumber evidence="7">3.2.1.35</ecNumber>
    </recommendedName>
</protein>
<feature type="active site" description="Proton donor" evidence="5">
    <location>
        <position position="142"/>
    </location>
</feature>
<evidence type="ECO:0000256" key="1">
    <source>
        <dbReference type="ARBA" id="ARBA00008871"/>
    </source>
</evidence>
<dbReference type="EMBL" id="JACMRX010000001">
    <property type="protein sequence ID" value="KAF7997684.1"/>
    <property type="molecule type" value="Genomic_DNA"/>
</dbReference>
<organism evidence="9 10">
    <name type="scientific">Aphidius gifuensis</name>
    <name type="common">Parasitoid wasp</name>
    <dbReference type="NCBI Taxonomy" id="684658"/>
    <lineage>
        <taxon>Eukaryota</taxon>
        <taxon>Metazoa</taxon>
        <taxon>Ecdysozoa</taxon>
        <taxon>Arthropoda</taxon>
        <taxon>Hexapoda</taxon>
        <taxon>Insecta</taxon>
        <taxon>Pterygota</taxon>
        <taxon>Neoptera</taxon>
        <taxon>Endopterygota</taxon>
        <taxon>Hymenoptera</taxon>
        <taxon>Apocrita</taxon>
        <taxon>Ichneumonoidea</taxon>
        <taxon>Braconidae</taxon>
        <taxon>Aphidiinae</taxon>
        <taxon>Aphidius</taxon>
    </lineage>
</organism>
<dbReference type="InterPro" id="IPR001329">
    <property type="entry name" value="Venom_Hyaluronidase"/>
</dbReference>
<dbReference type="AlphaFoldDB" id="A0A835CVW3"/>
<sequence length="373" mass="43644">MNIIVIILVIIPLMEASFLGIAQTIFGGNENYISSHTSQDYKVYWNIPTFMCHQYGINFDDVKNFGIEQNENDNFRGEKIAILYDPGMFPALLKHPNASLTIRNGGVPQEGNIKQHLRLFKKHLEEQIIDKSFSGIGVIDFESWRPIFRQNWASLAAYRDFSIHIENKKHPHWDKWSIEHEAVQRFETAGRVFMEETLKLAKTLRPYASWSYYAYPYCFNLSPQQSSYHCHSNIREENDKLFWLWKLEDIMLPSVYLRNSLSSNEKIGLITGRLEEAKRLVDAYKPQSKILPYFWYKYQDQKDIFLSKIDIVNGFKEMIKRGADGHILWGSSNDFSTKEKCKKFKYYLNDILGPAVNEARHLLKLTRNSVSSK</sequence>
<dbReference type="Pfam" id="PF01630">
    <property type="entry name" value="Glyco_hydro_56"/>
    <property type="match status" value="1"/>
</dbReference>
<comment type="caution">
    <text evidence="9">The sequence shown here is derived from an EMBL/GenBank/DDBJ whole genome shotgun (WGS) entry which is preliminary data.</text>
</comment>
<feature type="disulfide bond" evidence="6">
    <location>
        <begin position="52"/>
        <end position="341"/>
    </location>
</feature>
<dbReference type="SUPFAM" id="SSF51445">
    <property type="entry name" value="(Trans)glycosidases"/>
    <property type="match status" value="1"/>
</dbReference>
<dbReference type="PIRSF" id="PIRSF038193">
    <property type="entry name" value="Hyaluronidase"/>
    <property type="match status" value="1"/>
</dbReference>